<accession>A0A7X5R2M3</accession>
<keyword evidence="3 6" id="KW-0238">DNA-binding</keyword>
<evidence type="ECO:0000313" key="6">
    <source>
        <dbReference type="EMBL" id="NIH54543.1"/>
    </source>
</evidence>
<gene>
    <name evidence="6" type="ORF">FHX76_002439</name>
</gene>
<evidence type="ECO:0000256" key="1">
    <source>
        <dbReference type="ARBA" id="ARBA00009437"/>
    </source>
</evidence>
<evidence type="ECO:0000259" key="5">
    <source>
        <dbReference type="PROSITE" id="PS50931"/>
    </source>
</evidence>
<dbReference type="PANTHER" id="PTHR30346:SF0">
    <property type="entry name" value="HCA OPERON TRANSCRIPTIONAL ACTIVATOR HCAR"/>
    <property type="match status" value="1"/>
</dbReference>
<keyword evidence="7" id="KW-1185">Reference proteome</keyword>
<dbReference type="Gene3D" id="3.40.190.10">
    <property type="entry name" value="Periplasmic binding protein-like II"/>
    <property type="match status" value="2"/>
</dbReference>
<dbReference type="GO" id="GO:0032993">
    <property type="term" value="C:protein-DNA complex"/>
    <property type="evidence" value="ECO:0007669"/>
    <property type="project" value="TreeGrafter"/>
</dbReference>
<evidence type="ECO:0000256" key="2">
    <source>
        <dbReference type="ARBA" id="ARBA00023015"/>
    </source>
</evidence>
<evidence type="ECO:0000313" key="7">
    <source>
        <dbReference type="Proteomes" id="UP000541033"/>
    </source>
</evidence>
<dbReference type="SUPFAM" id="SSF53850">
    <property type="entry name" value="Periplasmic binding protein-like II"/>
    <property type="match status" value="1"/>
</dbReference>
<evidence type="ECO:0000256" key="4">
    <source>
        <dbReference type="ARBA" id="ARBA00023163"/>
    </source>
</evidence>
<dbReference type="PROSITE" id="PS50931">
    <property type="entry name" value="HTH_LYSR"/>
    <property type="match status" value="1"/>
</dbReference>
<dbReference type="PRINTS" id="PR00039">
    <property type="entry name" value="HTHLYSR"/>
</dbReference>
<comment type="similarity">
    <text evidence="1">Belongs to the LysR transcriptional regulatory family.</text>
</comment>
<dbReference type="AlphaFoldDB" id="A0A7X5R2M3"/>
<feature type="domain" description="HTH lysR-type" evidence="5">
    <location>
        <begin position="3"/>
        <end position="60"/>
    </location>
</feature>
<keyword evidence="2" id="KW-0805">Transcription regulation</keyword>
<dbReference type="CDD" id="cd08414">
    <property type="entry name" value="PBP2_LTTR_aromatics_like"/>
    <property type="match status" value="1"/>
</dbReference>
<evidence type="ECO:0000256" key="3">
    <source>
        <dbReference type="ARBA" id="ARBA00023125"/>
    </source>
</evidence>
<dbReference type="InterPro" id="IPR000847">
    <property type="entry name" value="LysR_HTH_N"/>
</dbReference>
<dbReference type="EMBL" id="JAAMOX010000002">
    <property type="protein sequence ID" value="NIH54543.1"/>
    <property type="molecule type" value="Genomic_DNA"/>
</dbReference>
<dbReference type="InterPro" id="IPR036388">
    <property type="entry name" value="WH-like_DNA-bd_sf"/>
</dbReference>
<dbReference type="InterPro" id="IPR036390">
    <property type="entry name" value="WH_DNA-bd_sf"/>
</dbReference>
<keyword evidence="4" id="KW-0804">Transcription</keyword>
<dbReference type="Pfam" id="PF03466">
    <property type="entry name" value="LysR_substrate"/>
    <property type="match status" value="1"/>
</dbReference>
<dbReference type="Pfam" id="PF00126">
    <property type="entry name" value="HTH_1"/>
    <property type="match status" value="1"/>
</dbReference>
<dbReference type="SUPFAM" id="SSF46785">
    <property type="entry name" value="Winged helix' DNA-binding domain"/>
    <property type="match status" value="1"/>
</dbReference>
<name>A0A7X5R2M3_9MICO</name>
<dbReference type="InterPro" id="IPR005119">
    <property type="entry name" value="LysR_subst-bd"/>
</dbReference>
<dbReference type="GO" id="GO:0003700">
    <property type="term" value="F:DNA-binding transcription factor activity"/>
    <property type="evidence" value="ECO:0007669"/>
    <property type="project" value="InterPro"/>
</dbReference>
<dbReference type="RefSeq" id="WP_208402664.1">
    <property type="nucleotide sequence ID" value="NZ_JAAMOX010000002.1"/>
</dbReference>
<dbReference type="Proteomes" id="UP000541033">
    <property type="component" value="Unassembled WGS sequence"/>
</dbReference>
<sequence length="301" mass="32935">MFVEIRWIESFVAVAEELHFGRAAERLRVSQSPLSQTIRKLEADLGAELFRRNTRTVSLTPAGHSFLVHARKVLSEVDLARRSTTETNDGIYGNVSIGFSGVLNHLTLPRLTRQVRQRYPGINLTLVDRVISFEAMQLVKDGDLDLAFIGLPADSPPLQTRAISLEPMGATLPSDHPLADRDKISLSELAEEDFVSLPIRQGSAVRERMFQSCLNVGFRPRVVQEVIDPYLVLSFVAAGVGVSVMPSCISGIMPAGSVYVPVVEEDCVLLAGIIWDPNNGSLAVRKVLEIADEILPVPAGL</sequence>
<dbReference type="GO" id="GO:0003677">
    <property type="term" value="F:DNA binding"/>
    <property type="evidence" value="ECO:0007669"/>
    <property type="project" value="UniProtKB-KW"/>
</dbReference>
<comment type="caution">
    <text evidence="6">The sequence shown here is derived from an EMBL/GenBank/DDBJ whole genome shotgun (WGS) entry which is preliminary data.</text>
</comment>
<organism evidence="6 7">
    <name type="scientific">Lysinibacter cavernae</name>
    <dbReference type="NCBI Taxonomy" id="1640652"/>
    <lineage>
        <taxon>Bacteria</taxon>
        <taxon>Bacillati</taxon>
        <taxon>Actinomycetota</taxon>
        <taxon>Actinomycetes</taxon>
        <taxon>Micrococcales</taxon>
        <taxon>Microbacteriaceae</taxon>
        <taxon>Lysinibacter</taxon>
    </lineage>
</organism>
<dbReference type="FunFam" id="1.10.10.10:FF:000001">
    <property type="entry name" value="LysR family transcriptional regulator"/>
    <property type="match status" value="1"/>
</dbReference>
<proteinExistence type="inferred from homology"/>
<reference evidence="6 7" key="1">
    <citation type="submission" date="2020-02" db="EMBL/GenBank/DDBJ databases">
        <title>Sequencing the genomes of 1000 actinobacteria strains.</title>
        <authorList>
            <person name="Klenk H.-P."/>
        </authorList>
    </citation>
    <scope>NUCLEOTIDE SEQUENCE [LARGE SCALE GENOMIC DNA]</scope>
    <source>
        <strain evidence="6 7">DSM 27960</strain>
    </source>
</reference>
<dbReference type="PANTHER" id="PTHR30346">
    <property type="entry name" value="TRANSCRIPTIONAL DUAL REGULATOR HCAR-RELATED"/>
    <property type="match status" value="1"/>
</dbReference>
<dbReference type="Gene3D" id="1.10.10.10">
    <property type="entry name" value="Winged helix-like DNA-binding domain superfamily/Winged helix DNA-binding domain"/>
    <property type="match status" value="1"/>
</dbReference>
<protein>
    <submittedName>
        <fullName evidence="6">DNA-binding transcriptional LysR family regulator</fullName>
    </submittedName>
</protein>